<proteinExistence type="predicted"/>
<keyword evidence="5" id="KW-1185">Reference proteome</keyword>
<dbReference type="SMART" id="SM00260">
    <property type="entry name" value="CheW"/>
    <property type="match status" value="3"/>
</dbReference>
<dbReference type="SUPFAM" id="SSF50341">
    <property type="entry name" value="CheW-like"/>
    <property type="match status" value="3"/>
</dbReference>
<evidence type="ECO:0000256" key="1">
    <source>
        <dbReference type="SAM" id="Coils"/>
    </source>
</evidence>
<dbReference type="Proteomes" id="UP001321582">
    <property type="component" value="Chromosome"/>
</dbReference>
<dbReference type="PROSITE" id="PS50851">
    <property type="entry name" value="CHEW"/>
    <property type="match status" value="3"/>
</dbReference>
<feature type="coiled-coil region" evidence="1">
    <location>
        <begin position="298"/>
        <end position="332"/>
    </location>
</feature>
<dbReference type="EMBL" id="AP027059">
    <property type="protein sequence ID" value="BDU49641.1"/>
    <property type="molecule type" value="Genomic_DNA"/>
</dbReference>
<feature type="region of interest" description="Disordered" evidence="2">
    <location>
        <begin position="486"/>
        <end position="507"/>
    </location>
</feature>
<evidence type="ECO:0000313" key="4">
    <source>
        <dbReference type="EMBL" id="BDU49641.1"/>
    </source>
</evidence>
<dbReference type="GO" id="GO:0005829">
    <property type="term" value="C:cytosol"/>
    <property type="evidence" value="ECO:0007669"/>
    <property type="project" value="TreeGrafter"/>
</dbReference>
<dbReference type="GO" id="GO:0006935">
    <property type="term" value="P:chemotaxis"/>
    <property type="evidence" value="ECO:0007669"/>
    <property type="project" value="InterPro"/>
</dbReference>
<dbReference type="KEGG" id="haby:HLVA_02100"/>
<dbReference type="Gene3D" id="2.30.30.40">
    <property type="entry name" value="SH3 Domains"/>
    <property type="match status" value="3"/>
</dbReference>
<dbReference type="PANTHER" id="PTHR22617:SF43">
    <property type="entry name" value="PROTEIN PILI"/>
    <property type="match status" value="1"/>
</dbReference>
<gene>
    <name evidence="4" type="ORF">HLVA_02100</name>
</gene>
<feature type="domain" description="CheW-like" evidence="3">
    <location>
        <begin position="334"/>
        <end position="475"/>
    </location>
</feature>
<dbReference type="RefSeq" id="WP_307904590.1">
    <property type="nucleotide sequence ID" value="NZ_AP027059.1"/>
</dbReference>
<organism evidence="4 5">
    <name type="scientific">Haliovirga abyssi</name>
    <dbReference type="NCBI Taxonomy" id="2996794"/>
    <lineage>
        <taxon>Bacteria</taxon>
        <taxon>Fusobacteriati</taxon>
        <taxon>Fusobacteriota</taxon>
        <taxon>Fusobacteriia</taxon>
        <taxon>Fusobacteriales</taxon>
        <taxon>Haliovirgaceae</taxon>
        <taxon>Haliovirga</taxon>
    </lineage>
</organism>
<dbReference type="Gene3D" id="2.40.50.180">
    <property type="entry name" value="CheA-289, Domain 4"/>
    <property type="match status" value="3"/>
</dbReference>
<keyword evidence="1" id="KW-0175">Coiled coil</keyword>
<dbReference type="PANTHER" id="PTHR22617">
    <property type="entry name" value="CHEMOTAXIS SENSOR HISTIDINE KINASE-RELATED"/>
    <property type="match status" value="1"/>
</dbReference>
<dbReference type="InterPro" id="IPR036061">
    <property type="entry name" value="CheW-like_dom_sf"/>
</dbReference>
<dbReference type="GO" id="GO:0007165">
    <property type="term" value="P:signal transduction"/>
    <property type="evidence" value="ECO:0007669"/>
    <property type="project" value="InterPro"/>
</dbReference>
<evidence type="ECO:0000256" key="2">
    <source>
        <dbReference type="SAM" id="MobiDB-lite"/>
    </source>
</evidence>
<reference evidence="4 5" key="1">
    <citation type="submission" date="2022-11" db="EMBL/GenBank/DDBJ databases">
        <title>Haliovirga abyssi gen. nov., sp. nov., a mesophilic fermentative bacterium isolated from the Iheya North hydrothermal field and the proposal of Haliovirgaceae fam. nov.</title>
        <authorList>
            <person name="Miyazaki U."/>
            <person name="Tame A."/>
            <person name="Miyazaki J."/>
            <person name="Takai K."/>
            <person name="Sawayama S."/>
            <person name="Kitajima M."/>
            <person name="Okamoto A."/>
            <person name="Nakagawa S."/>
        </authorList>
    </citation>
    <scope>NUCLEOTIDE SEQUENCE [LARGE SCALE GENOMIC DNA]</scope>
    <source>
        <strain evidence="4 5">IC12</strain>
    </source>
</reference>
<protein>
    <submittedName>
        <fullName evidence="4">Chemotaxis protein CheW</fullName>
    </submittedName>
</protein>
<feature type="domain" description="CheW-like" evidence="3">
    <location>
        <begin position="169"/>
        <end position="310"/>
    </location>
</feature>
<dbReference type="InterPro" id="IPR002545">
    <property type="entry name" value="CheW-lke_dom"/>
</dbReference>
<dbReference type="InterPro" id="IPR039315">
    <property type="entry name" value="CheW"/>
</dbReference>
<evidence type="ECO:0000259" key="3">
    <source>
        <dbReference type="PROSITE" id="PS50851"/>
    </source>
</evidence>
<accession>A0AAU9D7U2</accession>
<dbReference type="Pfam" id="PF01584">
    <property type="entry name" value="CheW"/>
    <property type="match status" value="3"/>
</dbReference>
<feature type="domain" description="CheW-like" evidence="3">
    <location>
        <begin position="6"/>
        <end position="144"/>
    </location>
</feature>
<sequence>MKTTKEGQSIVFEIKDENYAVPLIYVKEIIRVPEITELPMSEESLKGIINLRGIIVPVISIREKFGIEKSIENKEQERIVILEKEGTQFGVTVDKMRGVINVNENEIEENDGNFESEFIKNVIKKDKEIYMELNLEKLIEIKTFGNSANGNLGNSNKSTENRQNILEVREKFVTFKIGENDYGFNIEDVKEIIRYIKPREVPAESEYMLGVIKLREEILPISDLRIKLGAEKTEVDEFTKVVVIESKNHKIGYVVDRIEEVINIEKDKILPPPLYLKTQGNDEIKSIIKDKNENITIILDIEKLMADVSENLDKLSETKNSIKENESNIKKDEDVQFIIFELEKTLYGIEIEDVREINRLSNITKIPKAPEFVEGIINLRGDVIAVVDLRKRFSLNKKEIGEFTRIIISEVKGVSIGFIVDYVKYVSKVNRNEILPVETLGFVNNDFLKGVYKNKDNNSMVLILNFENVMTEKEVKDLGKIGSKPVTKKRETKKKVPKKKKTLKINE</sequence>
<dbReference type="AlphaFoldDB" id="A0AAU9D7U2"/>
<evidence type="ECO:0000313" key="5">
    <source>
        <dbReference type="Proteomes" id="UP001321582"/>
    </source>
</evidence>
<name>A0AAU9D7U2_9FUSO</name>